<keyword evidence="2 4" id="KW-0813">Transport</keyword>
<dbReference type="VEuPathDB" id="TriTrypDB:Lsey_0313_0040"/>
<protein>
    <recommendedName>
        <fullName evidence="4">Vacuolar protein-sorting-associated protein 36</fullName>
    </recommendedName>
    <alternativeName>
        <fullName evidence="4">ESCRT-II complex subunit VPS36</fullName>
    </alternativeName>
</protein>
<dbReference type="Proteomes" id="UP000038009">
    <property type="component" value="Unassembled WGS sequence"/>
</dbReference>
<dbReference type="GO" id="GO:0043328">
    <property type="term" value="P:protein transport to vacuole involved in ubiquitin-dependent protein catabolic process via the multivesicular body sorting pathway"/>
    <property type="evidence" value="ECO:0007669"/>
    <property type="project" value="UniProtKB-UniRule"/>
</dbReference>
<evidence type="ECO:0000256" key="4">
    <source>
        <dbReference type="RuleBase" id="RU367095"/>
    </source>
</evidence>
<dbReference type="Gene3D" id="1.10.10.10">
    <property type="entry name" value="Winged helix-like DNA-binding domain superfamily/Winged helix DNA-binding domain"/>
    <property type="match status" value="1"/>
</dbReference>
<feature type="domain" description="GLUE N-terminal" evidence="6">
    <location>
        <begin position="3"/>
        <end position="131"/>
    </location>
</feature>
<evidence type="ECO:0000313" key="7">
    <source>
        <dbReference type="EMBL" id="KPI83887.1"/>
    </source>
</evidence>
<dbReference type="InterPro" id="IPR011993">
    <property type="entry name" value="PH-like_dom_sf"/>
</dbReference>
<dbReference type="GO" id="GO:0032266">
    <property type="term" value="F:phosphatidylinositol-3-phosphate binding"/>
    <property type="evidence" value="ECO:0007669"/>
    <property type="project" value="UniProtKB-UniRule"/>
</dbReference>
<comment type="function">
    <text evidence="4">Component of the ESCRT-II complex (endosomal sorting complex required for transport II), which is required for multivesicular body (MVB) formation and sorting of endosomal cargo proteins into MVBs.</text>
</comment>
<evidence type="ECO:0000256" key="3">
    <source>
        <dbReference type="ARBA" id="ARBA00022927"/>
    </source>
</evidence>
<dbReference type="Pfam" id="PF11605">
    <property type="entry name" value="Vps36_ESCRT-II"/>
    <property type="match status" value="1"/>
</dbReference>
<evidence type="ECO:0000313" key="8">
    <source>
        <dbReference type="Proteomes" id="UP000038009"/>
    </source>
</evidence>
<keyword evidence="4" id="KW-0963">Cytoplasm</keyword>
<keyword evidence="4" id="KW-0967">Endosome</keyword>
<keyword evidence="3 4" id="KW-0653">Protein transport</keyword>
<dbReference type="InterPro" id="IPR040608">
    <property type="entry name" value="Snf8/Vps36"/>
</dbReference>
<keyword evidence="8" id="KW-1185">Reference proteome</keyword>
<dbReference type="Gene3D" id="2.30.29.30">
    <property type="entry name" value="Pleckstrin-homology domain (PH domain)/Phosphotyrosine-binding domain (PTB)"/>
    <property type="match status" value="1"/>
</dbReference>
<name>A0A0N0P3P0_LEPSE</name>
<dbReference type="EMBL" id="LJSK01000313">
    <property type="protein sequence ID" value="KPI83887.1"/>
    <property type="molecule type" value="Genomic_DNA"/>
</dbReference>
<dbReference type="InterPro" id="IPR037855">
    <property type="entry name" value="Vps36"/>
</dbReference>
<dbReference type="Pfam" id="PF04157">
    <property type="entry name" value="EAP30"/>
    <property type="match status" value="1"/>
</dbReference>
<dbReference type="PANTHER" id="PTHR13128:SF12">
    <property type="entry name" value="VACUOLAR PROTEIN-SORTING-ASSOCIATED PROTEIN 36"/>
    <property type="match status" value="1"/>
</dbReference>
<dbReference type="SUPFAM" id="SSF50729">
    <property type="entry name" value="PH domain-like"/>
    <property type="match status" value="1"/>
</dbReference>
<comment type="subunit">
    <text evidence="4">Component of the endosomal sorting complex required for transport II (ESCRT-II).</text>
</comment>
<accession>A0A0N0P3P0</accession>
<dbReference type="GO" id="GO:0000814">
    <property type="term" value="C:ESCRT II complex"/>
    <property type="evidence" value="ECO:0007669"/>
    <property type="project" value="UniProtKB-UniRule"/>
</dbReference>
<dbReference type="PROSITE" id="PS51495">
    <property type="entry name" value="GLUE"/>
    <property type="match status" value="1"/>
</dbReference>
<dbReference type="OMA" id="TLNARVW"/>
<dbReference type="AlphaFoldDB" id="A0A0N0P3P0"/>
<evidence type="ECO:0000256" key="1">
    <source>
        <dbReference type="ARBA" id="ARBA00009697"/>
    </source>
</evidence>
<evidence type="ECO:0000256" key="2">
    <source>
        <dbReference type="ARBA" id="ARBA00022448"/>
    </source>
</evidence>
<sequence>MDYWKWKTDGTALDTDEVCLLTQHDVALYNNDVKTQWRKGKLTLTTHHLMYQDDTDPSSILQLLLELVRRAGRAPSSVSGFGPFSSPKIVVPLPQNNFVKLSFRAGGADVFFSALVNALDKKAWLQTSSSKLSQGAGGMVPSQPLSSTSRDRAGALPAGSSAAPQARVLPPVPRGVGIAGVQLASAQSAAMNETLKDVDDVMSKASSLVASIRILRERNVATAAAGATPGSEAATDRMKIESIESTLGLGTMVTRNSGDSSATQFHKDLALELHTWMTHERNAKLFNDVPVVPLIELFALYNKARVGDLVAPLDVLNACTYMTEKVPGSRYNLVTLSSGRKALVNKDDSLLLAKLTALLGPQLVSDKPSPVQDAWKTEQLKSGVTPLLQVPSASGLPSCAAALKSVSDVQLAERMQVSTEVAADILGSLEQKGYLCCGDTGFDCFVYYWNIFVF</sequence>
<dbReference type="GO" id="GO:0031902">
    <property type="term" value="C:late endosome membrane"/>
    <property type="evidence" value="ECO:0007669"/>
    <property type="project" value="UniProtKB-UniRule"/>
</dbReference>
<evidence type="ECO:0000256" key="5">
    <source>
        <dbReference type="SAM" id="MobiDB-lite"/>
    </source>
</evidence>
<dbReference type="InterPro" id="IPR021648">
    <property type="entry name" value="GLUE_dom"/>
</dbReference>
<feature type="region of interest" description="Disordered" evidence="5">
    <location>
        <begin position="132"/>
        <end position="168"/>
    </location>
</feature>
<organism evidence="7 8">
    <name type="scientific">Leptomonas seymouri</name>
    <dbReference type="NCBI Taxonomy" id="5684"/>
    <lineage>
        <taxon>Eukaryota</taxon>
        <taxon>Discoba</taxon>
        <taxon>Euglenozoa</taxon>
        <taxon>Kinetoplastea</taxon>
        <taxon>Metakinetoplastina</taxon>
        <taxon>Trypanosomatida</taxon>
        <taxon>Trypanosomatidae</taxon>
        <taxon>Leishmaniinae</taxon>
        <taxon>Leptomonas</taxon>
    </lineage>
</organism>
<evidence type="ECO:0000259" key="6">
    <source>
        <dbReference type="PROSITE" id="PS51495"/>
    </source>
</evidence>
<dbReference type="InterPro" id="IPR036390">
    <property type="entry name" value="WH_DNA-bd_sf"/>
</dbReference>
<dbReference type="InterPro" id="IPR036388">
    <property type="entry name" value="WH-like_DNA-bd_sf"/>
</dbReference>
<comment type="caution">
    <text evidence="7">The sequence shown here is derived from an EMBL/GenBank/DDBJ whole genome shotgun (WGS) entry which is preliminary data.</text>
</comment>
<comment type="similarity">
    <text evidence="1 4">Belongs to the VPS36 family.</text>
</comment>
<proteinExistence type="inferred from homology"/>
<dbReference type="PANTHER" id="PTHR13128">
    <property type="entry name" value="VACUOLAR PROTEIN-SORTING-ASSOCIATED PROTEIN 36"/>
    <property type="match status" value="1"/>
</dbReference>
<dbReference type="OrthoDB" id="271448at2759"/>
<gene>
    <name evidence="7" type="ORF">ABL78_7065</name>
</gene>
<reference evidence="7 8" key="1">
    <citation type="journal article" date="2015" name="PLoS Pathog.">
        <title>Leptomonas seymouri: Adaptations to the Dixenous Life Cycle Analyzed by Genome Sequencing, Transcriptome Profiling and Co-infection with Leishmania donovani.</title>
        <authorList>
            <person name="Kraeva N."/>
            <person name="Butenko A."/>
            <person name="Hlavacova J."/>
            <person name="Kostygov A."/>
            <person name="Myskova J."/>
            <person name="Grybchuk D."/>
            <person name="Lestinova T."/>
            <person name="Votypka J."/>
            <person name="Volf P."/>
            <person name="Opperdoes F."/>
            <person name="Flegontov P."/>
            <person name="Lukes J."/>
            <person name="Yurchenko V."/>
        </authorList>
    </citation>
    <scope>NUCLEOTIDE SEQUENCE [LARGE SCALE GENOMIC DNA]</scope>
    <source>
        <strain evidence="7 8">ATCC 30220</strain>
    </source>
</reference>
<dbReference type="GO" id="GO:0043130">
    <property type="term" value="F:ubiquitin binding"/>
    <property type="evidence" value="ECO:0007669"/>
    <property type="project" value="UniProtKB-UniRule"/>
</dbReference>
<dbReference type="SUPFAM" id="SSF46785">
    <property type="entry name" value="Winged helix' DNA-binding domain"/>
    <property type="match status" value="1"/>
</dbReference>
<comment type="subcellular location">
    <subcellularLocation>
        <location evidence="4">Cytoplasm</location>
    </subcellularLocation>
    <subcellularLocation>
        <location evidence="4">Endosome</location>
    </subcellularLocation>
</comment>
<feature type="compositionally biased region" description="Low complexity" evidence="5">
    <location>
        <begin position="154"/>
        <end position="166"/>
    </location>
</feature>